<comment type="caution">
    <text evidence="1">The sequence shown here is derived from an EMBL/GenBank/DDBJ whole genome shotgun (WGS) entry which is preliminary data.</text>
</comment>
<keyword evidence="2" id="KW-1185">Reference proteome</keyword>
<dbReference type="AlphaFoldDB" id="A0A1X1Z9E0"/>
<proteinExistence type="predicted"/>
<reference evidence="1 2" key="1">
    <citation type="submission" date="2016-01" db="EMBL/GenBank/DDBJ databases">
        <title>The new phylogeny of the genus Mycobacterium.</title>
        <authorList>
            <person name="Tarcisio F."/>
            <person name="Conor M."/>
            <person name="Antonella G."/>
            <person name="Elisabetta G."/>
            <person name="Giulia F.S."/>
            <person name="Sara T."/>
            <person name="Anna F."/>
            <person name="Clotilde B."/>
            <person name="Roberto B."/>
            <person name="Veronica D.S."/>
            <person name="Fabio R."/>
            <person name="Monica P."/>
            <person name="Olivier J."/>
            <person name="Enrico T."/>
            <person name="Nicola S."/>
        </authorList>
    </citation>
    <scope>NUCLEOTIDE SEQUENCE [LARGE SCALE GENOMIC DNA]</scope>
    <source>
        <strain evidence="1 2">DSM 44164</strain>
    </source>
</reference>
<evidence type="ECO:0000313" key="1">
    <source>
        <dbReference type="EMBL" id="ORW19830.1"/>
    </source>
</evidence>
<dbReference type="InterPro" id="IPR027417">
    <property type="entry name" value="P-loop_NTPase"/>
</dbReference>
<sequence>MTQGHQLFADELRVLATQNCDPRLAMIAAAITAPLQVAVYGRRGVGRRTVAAALTAAGVNVAERPAGAEPDLAVYAVTEVVKPEDIAALRAERRRPVLVVLNKSDLRGHHVEAVPVEPMSALFALAALGEGLDERLWEALRRVAAQPADLCCAEQFVSAPHPVSRADRERLCATVDLTGVAALLDLARRDATLGQARARLRRLSGIDRIAARLEANGAAVYHRRMSEALSRLEAMAVGDSRIDELLARDTTVAARLDAATAAIDPPDEPALAQARRWQAHRHAPLDAAHRACAADIARGSLRAWAATRGRP</sequence>
<evidence type="ECO:0000313" key="2">
    <source>
        <dbReference type="Proteomes" id="UP000193108"/>
    </source>
</evidence>
<name>A0A1X1Z9E0_MYCNO</name>
<dbReference type="Proteomes" id="UP000193108">
    <property type="component" value="Unassembled WGS sequence"/>
</dbReference>
<dbReference type="STRING" id="1782.AWC18_13315"/>
<organism evidence="1 2">
    <name type="scientific">Mycolicibacter nonchromogenicus</name>
    <name type="common">Mycobacterium nonchromogenicum</name>
    <dbReference type="NCBI Taxonomy" id="1782"/>
    <lineage>
        <taxon>Bacteria</taxon>
        <taxon>Bacillati</taxon>
        <taxon>Actinomycetota</taxon>
        <taxon>Actinomycetes</taxon>
        <taxon>Mycobacteriales</taxon>
        <taxon>Mycobacteriaceae</taxon>
        <taxon>Mycolicibacter</taxon>
    </lineage>
</organism>
<dbReference type="EMBL" id="LQPI01000048">
    <property type="protein sequence ID" value="ORW19830.1"/>
    <property type="molecule type" value="Genomic_DNA"/>
</dbReference>
<dbReference type="SUPFAM" id="SSF52540">
    <property type="entry name" value="P-loop containing nucleoside triphosphate hydrolases"/>
    <property type="match status" value="1"/>
</dbReference>
<protein>
    <submittedName>
        <fullName evidence="1">Uncharacterized protein</fullName>
    </submittedName>
</protein>
<accession>A0A1X1Z9E0</accession>
<dbReference type="RefSeq" id="WP_085139030.1">
    <property type="nucleotide sequence ID" value="NZ_LQPI01000048.1"/>
</dbReference>
<gene>
    <name evidence="1" type="ORF">AWC18_13315</name>
</gene>